<keyword evidence="4" id="KW-1185">Reference proteome</keyword>
<dbReference type="Pfam" id="PF00012">
    <property type="entry name" value="HSP70"/>
    <property type="match status" value="1"/>
</dbReference>
<comment type="caution">
    <text evidence="3">The sequence shown here is derived from an EMBL/GenBank/DDBJ whole genome shotgun (WGS) entry which is preliminary data.</text>
</comment>
<dbReference type="GO" id="GO:0140662">
    <property type="term" value="F:ATP-dependent protein folding chaperone"/>
    <property type="evidence" value="ECO:0007669"/>
    <property type="project" value="InterPro"/>
</dbReference>
<dbReference type="Gene3D" id="3.30.420.40">
    <property type="match status" value="2"/>
</dbReference>
<evidence type="ECO:0000256" key="2">
    <source>
        <dbReference type="ARBA" id="ARBA00022840"/>
    </source>
</evidence>
<dbReference type="InterPro" id="IPR043129">
    <property type="entry name" value="ATPase_NBD"/>
</dbReference>
<dbReference type="OrthoDB" id="2963168at2759"/>
<dbReference type="Proteomes" id="UP000439903">
    <property type="component" value="Unassembled WGS sequence"/>
</dbReference>
<dbReference type="SUPFAM" id="SSF53067">
    <property type="entry name" value="Actin-like ATPase domain"/>
    <property type="match status" value="2"/>
</dbReference>
<protein>
    <submittedName>
        <fullName evidence="3">Actin-like ATPase domain-containing protein</fullName>
    </submittedName>
</protein>
<dbReference type="PANTHER" id="PTHR14187:SF5">
    <property type="entry name" value="HEAT SHOCK 70 KDA PROTEIN 12A"/>
    <property type="match status" value="1"/>
</dbReference>
<dbReference type="InterPro" id="IPR013126">
    <property type="entry name" value="Hsp_70_fam"/>
</dbReference>
<gene>
    <name evidence="3" type="ORF">F8M41_005550</name>
</gene>
<dbReference type="GO" id="GO:0005524">
    <property type="term" value="F:ATP binding"/>
    <property type="evidence" value="ECO:0007669"/>
    <property type="project" value="UniProtKB-KW"/>
</dbReference>
<proteinExistence type="predicted"/>
<reference evidence="3 4" key="1">
    <citation type="journal article" date="2019" name="Environ. Microbiol.">
        <title>At the nexus of three kingdoms: the genome of the mycorrhizal fungus Gigaspora margarita provides insights into plant, endobacterial and fungal interactions.</title>
        <authorList>
            <person name="Venice F."/>
            <person name="Ghignone S."/>
            <person name="Salvioli di Fossalunga A."/>
            <person name="Amselem J."/>
            <person name="Novero M."/>
            <person name="Xianan X."/>
            <person name="Sedzielewska Toro K."/>
            <person name="Morin E."/>
            <person name="Lipzen A."/>
            <person name="Grigoriev I.V."/>
            <person name="Henrissat B."/>
            <person name="Martin F.M."/>
            <person name="Bonfante P."/>
        </authorList>
    </citation>
    <scope>NUCLEOTIDE SEQUENCE [LARGE SCALE GENOMIC DNA]</scope>
    <source>
        <strain evidence="3 4">BEG34</strain>
    </source>
</reference>
<accession>A0A8H3X8S4</accession>
<organism evidence="3 4">
    <name type="scientific">Gigaspora margarita</name>
    <dbReference type="NCBI Taxonomy" id="4874"/>
    <lineage>
        <taxon>Eukaryota</taxon>
        <taxon>Fungi</taxon>
        <taxon>Fungi incertae sedis</taxon>
        <taxon>Mucoromycota</taxon>
        <taxon>Glomeromycotina</taxon>
        <taxon>Glomeromycetes</taxon>
        <taxon>Diversisporales</taxon>
        <taxon>Gigasporaceae</taxon>
        <taxon>Gigaspora</taxon>
    </lineage>
</organism>
<evidence type="ECO:0000313" key="4">
    <source>
        <dbReference type="Proteomes" id="UP000439903"/>
    </source>
</evidence>
<dbReference type="AlphaFoldDB" id="A0A8H3X8S4"/>
<dbReference type="PANTHER" id="PTHR14187">
    <property type="entry name" value="ALPHA KINASE/ELONGATION FACTOR 2 KINASE"/>
    <property type="match status" value="1"/>
</dbReference>
<keyword evidence="2" id="KW-0067">ATP-binding</keyword>
<dbReference type="Gene3D" id="3.90.640.10">
    <property type="entry name" value="Actin, Chain A, domain 4"/>
    <property type="match status" value="1"/>
</dbReference>
<evidence type="ECO:0000256" key="1">
    <source>
        <dbReference type="ARBA" id="ARBA00022741"/>
    </source>
</evidence>
<name>A0A8H3X8S4_GIGMA</name>
<dbReference type="EMBL" id="WTPW01001524">
    <property type="protein sequence ID" value="KAF0430301.1"/>
    <property type="molecule type" value="Genomic_DNA"/>
</dbReference>
<sequence>METIERRKYNFNFIPETPEDIRVVVGIDFGTTFSGYACASVRSCDIITNTNWPGVNNGSVKTNTVLQYDDDNFEVIEWGARALVGETRPRKNKGNKLSKPIELFKLHLDKKVPDYQKPKLPQGLSPEKAITDYLRMMGKYIKETVESHWPGTNFFRMVRLVVTIPAEFTEDTKAIMRQCIYDANLINNLGTQNLQFSTEPEAAAVHCIKLLNDHKLNVGDTYLVVDCGGGTVDLTVRKLLENNRLKEVTERTGDFCGSTYVDRNFIKYLESKVGKDAISSLQENHYGQFQYVIQQFCERVKIPFTNNPSEFRTFEFDIKRYCKSLIQYLNSNVKKELEDNEWAIDIEYKDVKSFFDPVIDQIISLMNDQLKKIDKCSIIFLVGGFSESKYLQARIKERFSSYKVAVPPHPVAAVVRGAVEYGLDMDTIKTRVLKWTYGVEAYEKFKEGIDPHSRKNKDGYVLRFSLLAKRGIEVDVNQTFSKKLTPKRPNQKKAFVEFFYTPKYTPKYCNESEIHKLGTIVIDLPDTHLGLNRPVLVTLCFGKMEMVATVKNETSGYTYSNTFKLEF</sequence>
<evidence type="ECO:0000313" key="3">
    <source>
        <dbReference type="EMBL" id="KAF0430301.1"/>
    </source>
</evidence>
<keyword evidence="1" id="KW-0547">Nucleotide-binding</keyword>
<dbReference type="CDD" id="cd10229">
    <property type="entry name" value="ASKHA_NBD_HSP70_HSPA12"/>
    <property type="match status" value="1"/>
</dbReference>